<comment type="similarity">
    <text evidence="2">Belongs to the COMM domain-containing protein 5 family.</text>
</comment>
<name>I7M7V0_TETTS</name>
<dbReference type="InterPro" id="IPR017920">
    <property type="entry name" value="COMM"/>
</dbReference>
<dbReference type="GO" id="GO:0005634">
    <property type="term" value="C:nucleus"/>
    <property type="evidence" value="ECO:0007669"/>
    <property type="project" value="TreeGrafter"/>
</dbReference>
<proteinExistence type="inferred from homology"/>
<gene>
    <name evidence="4" type="ORF">TTHERM_00127160</name>
</gene>
<feature type="domain" description="COMM" evidence="3">
    <location>
        <begin position="141"/>
        <end position="205"/>
    </location>
</feature>
<dbReference type="Proteomes" id="UP000009168">
    <property type="component" value="Unassembled WGS sequence"/>
</dbReference>
<dbReference type="KEGG" id="tet:TTHERM_00127160"/>
<evidence type="ECO:0000256" key="1">
    <source>
        <dbReference type="ARBA" id="ARBA00016556"/>
    </source>
</evidence>
<dbReference type="GeneID" id="7838802"/>
<keyword evidence="5" id="KW-1185">Reference proteome</keyword>
<dbReference type="eggNOG" id="ENOG502SS82">
    <property type="taxonomic scope" value="Eukaryota"/>
</dbReference>
<evidence type="ECO:0000313" key="5">
    <source>
        <dbReference type="Proteomes" id="UP000009168"/>
    </source>
</evidence>
<dbReference type="RefSeq" id="XP_001016296.2">
    <property type="nucleotide sequence ID" value="XM_001016296.2"/>
</dbReference>
<evidence type="ECO:0000256" key="2">
    <source>
        <dbReference type="ARBA" id="ARBA00093452"/>
    </source>
</evidence>
<dbReference type="InterPro" id="IPR037357">
    <property type="entry name" value="COMMD5"/>
</dbReference>
<sequence length="207" mass="24268">MTNTLIFEQLKQHENWSSILDICLQVILKEKNNQTDFSQVKTNLQRQDKVLATKLIKCLKELAVCSKSALKENLENIGSISADIKNYLYEHILSNIYMSRQLNNYQLIKYHFDPKKSLASDSQVVETRKSNCHDINSFIFDLAKIEWKVEVTLSSIKMKKILRPAVLLTFHTKQGTTKTFYLDIYQFQELRKNLALVMRQIHQIELK</sequence>
<dbReference type="Pfam" id="PF07258">
    <property type="entry name" value="COMM_domain"/>
    <property type="match status" value="1"/>
</dbReference>
<accession>I7M7V0</accession>
<reference evidence="5" key="1">
    <citation type="journal article" date="2006" name="PLoS Biol.">
        <title>Macronuclear genome sequence of the ciliate Tetrahymena thermophila, a model eukaryote.</title>
        <authorList>
            <person name="Eisen J.A."/>
            <person name="Coyne R.S."/>
            <person name="Wu M."/>
            <person name="Wu D."/>
            <person name="Thiagarajan M."/>
            <person name="Wortman J.R."/>
            <person name="Badger J.H."/>
            <person name="Ren Q."/>
            <person name="Amedeo P."/>
            <person name="Jones K.M."/>
            <person name="Tallon L.J."/>
            <person name="Delcher A.L."/>
            <person name="Salzberg S.L."/>
            <person name="Silva J.C."/>
            <person name="Haas B.J."/>
            <person name="Majoros W.H."/>
            <person name="Farzad M."/>
            <person name="Carlton J.M."/>
            <person name="Smith R.K. Jr."/>
            <person name="Garg J."/>
            <person name="Pearlman R.E."/>
            <person name="Karrer K.M."/>
            <person name="Sun L."/>
            <person name="Manning G."/>
            <person name="Elde N.C."/>
            <person name="Turkewitz A.P."/>
            <person name="Asai D.J."/>
            <person name="Wilkes D.E."/>
            <person name="Wang Y."/>
            <person name="Cai H."/>
            <person name="Collins K."/>
            <person name="Stewart B.A."/>
            <person name="Lee S.R."/>
            <person name="Wilamowska K."/>
            <person name="Weinberg Z."/>
            <person name="Ruzzo W.L."/>
            <person name="Wloga D."/>
            <person name="Gaertig J."/>
            <person name="Frankel J."/>
            <person name="Tsao C.-C."/>
            <person name="Gorovsky M.A."/>
            <person name="Keeling P.J."/>
            <person name="Waller R.F."/>
            <person name="Patron N.J."/>
            <person name="Cherry J.M."/>
            <person name="Stover N.A."/>
            <person name="Krieger C.J."/>
            <person name="del Toro C."/>
            <person name="Ryder H.F."/>
            <person name="Williamson S.C."/>
            <person name="Barbeau R.A."/>
            <person name="Hamilton E.P."/>
            <person name="Orias E."/>
        </authorList>
    </citation>
    <scope>NUCLEOTIDE SEQUENCE [LARGE SCALE GENOMIC DNA]</scope>
    <source>
        <strain evidence="5">SB210</strain>
    </source>
</reference>
<evidence type="ECO:0000313" key="4">
    <source>
        <dbReference type="EMBL" id="EAR96051.2"/>
    </source>
</evidence>
<organism evidence="4 5">
    <name type="scientific">Tetrahymena thermophila (strain SB210)</name>
    <dbReference type="NCBI Taxonomy" id="312017"/>
    <lineage>
        <taxon>Eukaryota</taxon>
        <taxon>Sar</taxon>
        <taxon>Alveolata</taxon>
        <taxon>Ciliophora</taxon>
        <taxon>Intramacronucleata</taxon>
        <taxon>Oligohymenophorea</taxon>
        <taxon>Hymenostomatida</taxon>
        <taxon>Tetrahymenina</taxon>
        <taxon>Tetrahymenidae</taxon>
        <taxon>Tetrahymena</taxon>
    </lineage>
</organism>
<dbReference type="AlphaFoldDB" id="I7M7V0"/>
<dbReference type="InParanoid" id="I7M7V0"/>
<dbReference type="PROSITE" id="PS51269">
    <property type="entry name" value="COMM"/>
    <property type="match status" value="1"/>
</dbReference>
<dbReference type="OrthoDB" id="310996at2759"/>
<protein>
    <recommendedName>
        <fullName evidence="1">COMM domain-containing protein 5</fullName>
    </recommendedName>
</protein>
<evidence type="ECO:0000259" key="3">
    <source>
        <dbReference type="PROSITE" id="PS51269"/>
    </source>
</evidence>
<dbReference type="PANTHER" id="PTHR15666">
    <property type="entry name" value="COMM DOMAIN CONTAINING PROTEIN 5"/>
    <property type="match status" value="1"/>
</dbReference>
<dbReference type="PANTHER" id="PTHR15666:SF1">
    <property type="entry name" value="COMM DOMAIN-CONTAINING PROTEIN 5"/>
    <property type="match status" value="1"/>
</dbReference>
<dbReference type="EMBL" id="GG662699">
    <property type="protein sequence ID" value="EAR96051.2"/>
    <property type="molecule type" value="Genomic_DNA"/>
</dbReference>